<feature type="transmembrane region" description="Helical" evidence="1">
    <location>
        <begin position="901"/>
        <end position="921"/>
    </location>
</feature>
<evidence type="ECO:0000313" key="2">
    <source>
        <dbReference type="EMBL" id="QTR46891.1"/>
    </source>
</evidence>
<keyword evidence="3" id="KW-1185">Reference proteome</keyword>
<dbReference type="SUPFAM" id="SSF82714">
    <property type="entry name" value="Multidrug efflux transporter AcrB TolC docking domain, DN and DC subdomains"/>
    <property type="match status" value="2"/>
</dbReference>
<feature type="transmembrane region" description="Helical" evidence="1">
    <location>
        <begin position="385"/>
        <end position="407"/>
    </location>
</feature>
<evidence type="ECO:0000256" key="1">
    <source>
        <dbReference type="SAM" id="Phobius"/>
    </source>
</evidence>
<feature type="transmembrane region" description="Helical" evidence="1">
    <location>
        <begin position="328"/>
        <end position="349"/>
    </location>
</feature>
<dbReference type="PANTHER" id="PTHR32063">
    <property type="match status" value="1"/>
</dbReference>
<dbReference type="Gene3D" id="3.30.70.1320">
    <property type="entry name" value="Multidrug efflux transporter AcrB pore domain like"/>
    <property type="match status" value="1"/>
</dbReference>
<protein>
    <submittedName>
        <fullName evidence="2">Efflux RND transporter permease subunit</fullName>
    </submittedName>
</protein>
<dbReference type="SUPFAM" id="SSF82866">
    <property type="entry name" value="Multidrug efflux transporter AcrB transmembrane domain"/>
    <property type="match status" value="2"/>
</dbReference>
<dbReference type="RefSeq" id="WP_210223210.1">
    <property type="nucleotide sequence ID" value="NZ_CP072801.1"/>
</dbReference>
<gene>
    <name evidence="2" type="ORF">J9253_02790</name>
</gene>
<dbReference type="PRINTS" id="PR00702">
    <property type="entry name" value="ACRIFLAVINRP"/>
</dbReference>
<keyword evidence="1" id="KW-0812">Transmembrane</keyword>
<dbReference type="PANTHER" id="PTHR32063:SF33">
    <property type="entry name" value="RND SUPERFAMILY EFFLUX PUMP PERMEASE COMPONENT"/>
    <property type="match status" value="1"/>
</dbReference>
<proteinExistence type="predicted"/>
<feature type="transmembrane region" description="Helical" evidence="1">
    <location>
        <begin position="456"/>
        <end position="479"/>
    </location>
</feature>
<dbReference type="Gene3D" id="1.20.1640.10">
    <property type="entry name" value="Multidrug efflux transporter AcrB transmembrane domain"/>
    <property type="match status" value="2"/>
</dbReference>
<dbReference type="Gene3D" id="3.30.2090.10">
    <property type="entry name" value="Multidrug efflux transporter AcrB TolC docking domain, DN and DC subdomains"/>
    <property type="match status" value="2"/>
</dbReference>
<keyword evidence="1" id="KW-1133">Transmembrane helix</keyword>
<feature type="transmembrane region" description="Helical" evidence="1">
    <location>
        <begin position="1004"/>
        <end position="1029"/>
    </location>
</feature>
<name>A0ABX7WUE7_9GAMM</name>
<sequence length="1045" mass="115165">MIAWFVRNPVAANILMIIIIVMGTYSALKRIPLEVFPEFALDTVNITVAYPGATPYEVEQGIIMRVEDAISDLQGIKQIFSDGSEGSAQMRVEIDPQYDVTELVNQIKTRVDGVTNRLPADAERPVVEQLTRRREVISVAIGSNVLSETELRLQAETIRDEMLRLPGITQADLGGVRPFEISISVSQATLRQYGLTLDTIAQAIRNASRDIPGGTVKTTGGDILVRSLGQAYKRDDFANITILSNANGSRIRLGDIASINDGFNEDELYSEYDGQKAAFINVYRVGDQNAITLANTIKDYIVERRRSLPPDVVLDYWRDNSKTIKARLSTLTSSAMQSGVLVFLVLALFLRIDLAFWIMLGIPISFLGALWLMPELGVTLNLVSMFAFILVLGIVVDDAIVTGENIYSHLKHNHNDSVRAAIEGTQEISVPVTFGVMTTVAAFSPLLIMAGDRGPIFAQIPLIVIPVLLFSLIESKLILPVHLRHLHLRRDDEIGWLTRFQRKFSHGLEQFILNYYRPSLEKALNWRYLVISIFILLFILSLTIPMSGRMKFTFFPRIQGEYVTGTLQMQEGTPIEVTTRTAEKMAKTAQALQQKYIEPTTGESIIEHILVTVGATGSSGRRGESTGKSHLASVTFEITAPEQRTLAVSGTALTKEWRNLIGPIPGAQELSFRAEIGQGGSPLAVQLRGNDFEEMAVVADIIKAKMAEYDGVFDIKNSFEGGKQEVQLRIRPEAEQLGLTLGTLGTQVRHAVFGAEAQRVQRDQSEVKVMVRYPKEERYSLSDLQNLLIRSQDGAEIPLSEVADITLGQGTPKISRVDRQRVIDITADVDKGKVNVPKVVADLKAWLPEILAQHPNVGYDMEGEQKEQRESMGSLMMGLGFALLAIYVLLAIPLQSYAQPLVVMSVIPFSIIGALGGHALMGMDLSISSMFGLLALFGVAVNDALVMVDRINRKLQEGLAVADAVREAGVTRFRPILLTSLTTFAGMTPLILDKTTQAQFLIPMAVTLGFGILFATFLALYLVPALYLVKEDVGRVFHRGTATPH</sequence>
<feature type="transmembrane region" description="Helical" evidence="1">
    <location>
        <begin position="526"/>
        <end position="546"/>
    </location>
</feature>
<feature type="transmembrane region" description="Helical" evidence="1">
    <location>
        <begin position="354"/>
        <end position="373"/>
    </location>
</feature>
<dbReference type="Gene3D" id="3.30.70.1440">
    <property type="entry name" value="Multidrug efflux transporter AcrB pore domain"/>
    <property type="match status" value="1"/>
</dbReference>
<reference evidence="2 3" key="1">
    <citation type="submission" date="2021-04" db="EMBL/GenBank/DDBJ databases">
        <title>Genomics, taxonomy and metabolism of representatives of sulfur bacteria of the genus Thiothrix: Thiothrix fructosivorans QT, Thiothrix unzii A1T and three new species, Thiothrix subterranea sp. nov., Thiothrix litoralis sp. nov. and 'Candidatus Thiothrix anitrata' sp. nov.</title>
        <authorList>
            <person name="Ravin N.V."/>
            <person name="Smolyakov D."/>
            <person name="Rudenko T.S."/>
            <person name="Mardanov A.V."/>
            <person name="Beletsky A.V."/>
            <person name="Markov N.D."/>
            <person name="Fomenkov A.I."/>
            <person name="Roberts R.J."/>
            <person name="Karnachuk O.V."/>
            <person name="Novikov A."/>
            <person name="Grabovich M.Y."/>
        </authorList>
    </citation>
    <scope>NUCLEOTIDE SEQUENCE [LARGE SCALE GENOMIC DNA]</scope>
    <source>
        <strain evidence="2 3">AS</strain>
    </source>
</reference>
<dbReference type="EMBL" id="CP072801">
    <property type="protein sequence ID" value="QTR46891.1"/>
    <property type="molecule type" value="Genomic_DNA"/>
</dbReference>
<evidence type="ECO:0000313" key="3">
    <source>
        <dbReference type="Proteomes" id="UP000672039"/>
    </source>
</evidence>
<dbReference type="Proteomes" id="UP000672039">
    <property type="component" value="Chromosome"/>
</dbReference>
<feature type="transmembrane region" description="Helical" evidence="1">
    <location>
        <begin position="875"/>
        <end position="894"/>
    </location>
</feature>
<dbReference type="Gene3D" id="3.30.70.1430">
    <property type="entry name" value="Multidrug efflux transporter AcrB pore domain"/>
    <property type="match status" value="2"/>
</dbReference>
<feature type="transmembrane region" description="Helical" evidence="1">
    <location>
        <begin position="12"/>
        <end position="28"/>
    </location>
</feature>
<dbReference type="SUPFAM" id="SSF82693">
    <property type="entry name" value="Multidrug efflux transporter AcrB pore domain, PN1, PN2, PC1 and PC2 subdomains"/>
    <property type="match status" value="2"/>
</dbReference>
<accession>A0ABX7WUE7</accession>
<dbReference type="InterPro" id="IPR027463">
    <property type="entry name" value="AcrB_DN_DC_subdom"/>
</dbReference>
<keyword evidence="1" id="KW-0472">Membrane</keyword>
<feature type="transmembrane region" description="Helical" evidence="1">
    <location>
        <begin position="927"/>
        <end position="948"/>
    </location>
</feature>
<dbReference type="Pfam" id="PF00873">
    <property type="entry name" value="ACR_tran"/>
    <property type="match status" value="1"/>
</dbReference>
<feature type="transmembrane region" description="Helical" evidence="1">
    <location>
        <begin position="976"/>
        <end position="992"/>
    </location>
</feature>
<organism evidence="2 3">
    <name type="scientific">Thiothrix litoralis</name>
    <dbReference type="NCBI Taxonomy" id="2891210"/>
    <lineage>
        <taxon>Bacteria</taxon>
        <taxon>Pseudomonadati</taxon>
        <taxon>Pseudomonadota</taxon>
        <taxon>Gammaproteobacteria</taxon>
        <taxon>Thiotrichales</taxon>
        <taxon>Thiotrichaceae</taxon>
        <taxon>Thiothrix</taxon>
    </lineage>
</organism>
<feature type="transmembrane region" description="Helical" evidence="1">
    <location>
        <begin position="428"/>
        <end position="450"/>
    </location>
</feature>
<dbReference type="InterPro" id="IPR001036">
    <property type="entry name" value="Acrflvin-R"/>
</dbReference>